<evidence type="ECO:0000256" key="1">
    <source>
        <dbReference type="SAM" id="SignalP"/>
    </source>
</evidence>
<dbReference type="Proteomes" id="UP000235162">
    <property type="component" value="Unassembled WGS sequence"/>
</dbReference>
<proteinExistence type="predicted"/>
<accession>A0AAP8MBX0</accession>
<gene>
    <name evidence="2" type="ORF">C0029_17520</name>
</gene>
<evidence type="ECO:0000313" key="2">
    <source>
        <dbReference type="EMBL" id="PLW84799.1"/>
    </source>
</evidence>
<organism evidence="2 3">
    <name type="scientific">Halioglobus japonicus</name>
    <dbReference type="NCBI Taxonomy" id="930805"/>
    <lineage>
        <taxon>Bacteria</taxon>
        <taxon>Pseudomonadati</taxon>
        <taxon>Pseudomonadota</taxon>
        <taxon>Gammaproteobacteria</taxon>
        <taxon>Cellvibrionales</taxon>
        <taxon>Halieaceae</taxon>
        <taxon>Halioglobus</taxon>
    </lineage>
</organism>
<dbReference type="EMBL" id="PKUR01000005">
    <property type="protein sequence ID" value="PLW84799.1"/>
    <property type="molecule type" value="Genomic_DNA"/>
</dbReference>
<feature type="signal peptide" evidence="1">
    <location>
        <begin position="1"/>
        <end position="20"/>
    </location>
</feature>
<feature type="chain" id="PRO_5042934262" evidence="1">
    <location>
        <begin position="21"/>
        <end position="131"/>
    </location>
</feature>
<name>A0AAP8MBX0_9GAMM</name>
<reference evidence="2 3" key="1">
    <citation type="submission" date="2018-01" db="EMBL/GenBank/DDBJ databases">
        <title>The draft genome sequence of Halioglobus japonicus S1-36.</title>
        <authorList>
            <person name="Du Z.-J."/>
            <person name="Shi M.-J."/>
        </authorList>
    </citation>
    <scope>NUCLEOTIDE SEQUENCE [LARGE SCALE GENOMIC DNA]</scope>
    <source>
        <strain evidence="2 3">S1-36</strain>
    </source>
</reference>
<keyword evidence="3" id="KW-1185">Reference proteome</keyword>
<sequence length="131" mass="14632">MVARAAVVSLLVVACGTAFSAATRIPADFKYTNLSTEVSFWGHNDYRPTPDTREATAAGIANLVNQYPQNADYHVLAARTYEWLAYFTFNPEAAVGYRQQSKNYQELAIKLRPAHSYSREVGGPRFRNPVN</sequence>
<dbReference type="AlphaFoldDB" id="A0AAP8MBX0"/>
<evidence type="ECO:0000313" key="3">
    <source>
        <dbReference type="Proteomes" id="UP000235162"/>
    </source>
</evidence>
<keyword evidence="1" id="KW-0732">Signal</keyword>
<protein>
    <submittedName>
        <fullName evidence="2">Uncharacterized protein</fullName>
    </submittedName>
</protein>
<dbReference type="KEGG" id="hja:BST95_00445"/>
<dbReference type="PROSITE" id="PS51257">
    <property type="entry name" value="PROKAR_LIPOPROTEIN"/>
    <property type="match status" value="1"/>
</dbReference>
<comment type="caution">
    <text evidence="2">The sequence shown here is derived from an EMBL/GenBank/DDBJ whole genome shotgun (WGS) entry which is preliminary data.</text>
</comment>